<keyword evidence="2" id="KW-1185">Reference proteome</keyword>
<sequence length="163" mass="18411">MVRVRVYPSDHTITRLQTPRSQERFQRQAGISRKAINYRFYCQGIRPVGSPPQAWSACGFLFDQAKEIIMQTSPNTLSQAPSQAHASTQVSCTQVQHLVKMAITRPEAAIRQILADEAIEQDLRALRAYPAALVALWRADNAPKMMRQTIEEELESIGIQFLS</sequence>
<keyword evidence="1" id="KW-0614">Plasmid</keyword>
<protein>
    <submittedName>
        <fullName evidence="1">Uncharacterized protein</fullName>
    </submittedName>
</protein>
<reference evidence="2" key="1">
    <citation type="submission" date="2006-02" db="EMBL/GenBank/DDBJ databases">
        <title>Complete sequence of plasmid 1 of Rhodoferax ferrireducens DSM 15236.</title>
        <authorList>
            <person name="Copeland A."/>
            <person name="Lucas S."/>
            <person name="Lapidus A."/>
            <person name="Barry K."/>
            <person name="Detter J.C."/>
            <person name="Glavina del Rio T."/>
            <person name="Hammon N."/>
            <person name="Israni S."/>
            <person name="Pitluck S."/>
            <person name="Brettin T."/>
            <person name="Bruce D."/>
            <person name="Han C."/>
            <person name="Tapia R."/>
            <person name="Gilna P."/>
            <person name="Kiss H."/>
            <person name="Schmutz J."/>
            <person name="Larimer F."/>
            <person name="Land M."/>
            <person name="Kyrpides N."/>
            <person name="Ivanova N."/>
            <person name="Richardson P."/>
        </authorList>
    </citation>
    <scope>NUCLEOTIDE SEQUENCE [LARGE SCALE GENOMIC DNA]</scope>
    <source>
        <strain evidence="2">ATCC BAA-621 / DSM 15236 / T118</strain>
        <plasmid evidence="2">Plasmid pDSM15236</plasmid>
    </source>
</reference>
<dbReference type="HOGENOM" id="CLU_1625775_0_0_4"/>
<organism evidence="1 2">
    <name type="scientific">Albidiferax ferrireducens (strain ATCC BAA-621 / DSM 15236 / T118)</name>
    <name type="common">Rhodoferax ferrireducens</name>
    <dbReference type="NCBI Taxonomy" id="338969"/>
    <lineage>
        <taxon>Bacteria</taxon>
        <taxon>Pseudomonadati</taxon>
        <taxon>Pseudomonadota</taxon>
        <taxon>Betaproteobacteria</taxon>
        <taxon>Burkholderiales</taxon>
        <taxon>Comamonadaceae</taxon>
        <taxon>Rhodoferax</taxon>
    </lineage>
</organism>
<evidence type="ECO:0000313" key="2">
    <source>
        <dbReference type="Proteomes" id="UP000008332"/>
    </source>
</evidence>
<gene>
    <name evidence="1" type="ordered locus">Rfer_4377</name>
</gene>
<accession>Q21Q82</accession>
<dbReference type="AlphaFoldDB" id="Q21Q82"/>
<geneLocation type="plasmid" evidence="2">
    <name>pDSM15236</name>
</geneLocation>
<evidence type="ECO:0000313" key="1">
    <source>
        <dbReference type="EMBL" id="ABD72063.1"/>
    </source>
</evidence>
<dbReference type="KEGG" id="rfr:Rfer_4377"/>
<proteinExistence type="predicted"/>
<dbReference type="EMBL" id="CP000268">
    <property type="protein sequence ID" value="ABD72063.1"/>
    <property type="molecule type" value="Genomic_DNA"/>
</dbReference>
<dbReference type="Proteomes" id="UP000008332">
    <property type="component" value="Plasmid unnamed1"/>
</dbReference>
<name>Q21Q82_ALBFT</name>